<comment type="caution">
    <text evidence="2">The sequence shown here is derived from an EMBL/GenBank/DDBJ whole genome shotgun (WGS) entry which is preliminary data.</text>
</comment>
<dbReference type="Gene3D" id="3.30.70.2050">
    <property type="match status" value="1"/>
</dbReference>
<dbReference type="eggNOG" id="arCOG04012">
    <property type="taxonomic scope" value="Archaea"/>
</dbReference>
<evidence type="ECO:0000313" key="2">
    <source>
        <dbReference type="EMBL" id="ELZ24981.1"/>
    </source>
</evidence>
<name>M0CP16_9EURY</name>
<dbReference type="OrthoDB" id="162738at2157"/>
<proteinExistence type="predicted"/>
<dbReference type="PANTHER" id="PTHR41247">
    <property type="entry name" value="HTH-TYPE TRANSCRIPTIONAL REPRESSOR YCNK"/>
    <property type="match status" value="1"/>
</dbReference>
<dbReference type="AlphaFoldDB" id="M0CP16"/>
<evidence type="ECO:0000256" key="1">
    <source>
        <dbReference type="SAM" id="MobiDB-lite"/>
    </source>
</evidence>
<dbReference type="PANTHER" id="PTHR41247:SF1">
    <property type="entry name" value="HTH-TYPE TRANSCRIPTIONAL REPRESSOR YCNK"/>
    <property type="match status" value="1"/>
</dbReference>
<protein>
    <submittedName>
        <fullName evidence="2">NosL family protein</fullName>
    </submittedName>
</protein>
<dbReference type="Pfam" id="PF05573">
    <property type="entry name" value="NosL"/>
    <property type="match status" value="1"/>
</dbReference>
<dbReference type="SUPFAM" id="SSF160387">
    <property type="entry name" value="NosL/MerB-like"/>
    <property type="match status" value="1"/>
</dbReference>
<evidence type="ECO:0000313" key="3">
    <source>
        <dbReference type="Proteomes" id="UP000011626"/>
    </source>
</evidence>
<dbReference type="InterPro" id="IPR008719">
    <property type="entry name" value="N2O_reductase_NosL"/>
</dbReference>
<dbReference type="STRING" id="797114.C475_12110"/>
<feature type="region of interest" description="Disordered" evidence="1">
    <location>
        <begin position="1"/>
        <end position="24"/>
    </location>
</feature>
<gene>
    <name evidence="2" type="ORF">C475_12110</name>
</gene>
<keyword evidence="3" id="KW-1185">Reference proteome</keyword>
<reference evidence="2 3" key="1">
    <citation type="journal article" date="2014" name="PLoS Genet.">
        <title>Phylogenetically driven sequencing of extremely halophilic archaea reveals strategies for static and dynamic osmo-response.</title>
        <authorList>
            <person name="Becker E.A."/>
            <person name="Seitzer P.M."/>
            <person name="Tritt A."/>
            <person name="Larsen D."/>
            <person name="Krusor M."/>
            <person name="Yao A.I."/>
            <person name="Wu D."/>
            <person name="Madern D."/>
            <person name="Eisen J.A."/>
            <person name="Darling A.E."/>
            <person name="Facciotti M.T."/>
        </authorList>
    </citation>
    <scope>NUCLEOTIDE SEQUENCE [LARGE SCALE GENOMIC DNA]</scope>
    <source>
        <strain evidence="2 3">2-9-1</strain>
    </source>
</reference>
<sequence>MCRHTYQSGGEHPQGPDACSERAPGAEVGGARYRVDRRTLLAGGAATLAALAGCGSSDSGAAPDAVGLTTEDRCEVCGMVIPNHPGPSAEIFYADERPSGHDNPARFDSTWEAFQYDFERRDRGWSREAFYVTDYSAVDYSVTEEGGDRVVSTYPKADAFVDAESVTFVVGSDVKGAMGKDLIAFSTESDAESFADEYGGSLAGFDDVSRETIAQLGRA</sequence>
<dbReference type="Proteomes" id="UP000011626">
    <property type="component" value="Unassembled WGS sequence"/>
</dbReference>
<dbReference type="EMBL" id="AOIU01000028">
    <property type="protein sequence ID" value="ELZ24981.1"/>
    <property type="molecule type" value="Genomic_DNA"/>
</dbReference>
<dbReference type="RefSeq" id="WP_006884096.1">
    <property type="nucleotide sequence ID" value="NZ_AOIU01000028.1"/>
</dbReference>
<accession>M0CP16</accession>
<organism evidence="2 3">
    <name type="scientific">Halosimplex carlsbadense 2-9-1</name>
    <dbReference type="NCBI Taxonomy" id="797114"/>
    <lineage>
        <taxon>Archaea</taxon>
        <taxon>Methanobacteriati</taxon>
        <taxon>Methanobacteriota</taxon>
        <taxon>Stenosarchaea group</taxon>
        <taxon>Halobacteria</taxon>
        <taxon>Halobacteriales</taxon>
        <taxon>Haloarculaceae</taxon>
        <taxon>Halosimplex</taxon>
    </lineage>
</organism>